<gene>
    <name evidence="1" type="ORF">H9862_08810</name>
</gene>
<protein>
    <submittedName>
        <fullName evidence="1">Uncharacterized protein</fullName>
    </submittedName>
</protein>
<dbReference type="EMBL" id="DXFQ01000167">
    <property type="protein sequence ID" value="HIX20684.1"/>
    <property type="molecule type" value="Genomic_DNA"/>
</dbReference>
<comment type="caution">
    <text evidence="1">The sequence shown here is derived from an EMBL/GenBank/DDBJ whole genome shotgun (WGS) entry which is preliminary data.</text>
</comment>
<reference evidence="1" key="1">
    <citation type="journal article" date="2021" name="PeerJ">
        <title>Extensive microbial diversity within the chicken gut microbiome revealed by metagenomics and culture.</title>
        <authorList>
            <person name="Gilroy R."/>
            <person name="Ravi A."/>
            <person name="Getino M."/>
            <person name="Pursley I."/>
            <person name="Horton D.L."/>
            <person name="Alikhan N.F."/>
            <person name="Baker D."/>
            <person name="Gharbi K."/>
            <person name="Hall N."/>
            <person name="Watson M."/>
            <person name="Adriaenssens E.M."/>
            <person name="Foster-Nyarko E."/>
            <person name="Jarju S."/>
            <person name="Secka A."/>
            <person name="Antonio M."/>
            <person name="Oren A."/>
            <person name="Chaudhuri R.R."/>
            <person name="La Ragione R."/>
            <person name="Hildebrand F."/>
            <person name="Pallen M.J."/>
        </authorList>
    </citation>
    <scope>NUCLEOTIDE SEQUENCE</scope>
    <source>
        <strain evidence="1">14975</strain>
    </source>
</reference>
<dbReference type="Proteomes" id="UP000823964">
    <property type="component" value="Unassembled WGS sequence"/>
</dbReference>
<accession>A0A9D1VDB0</accession>
<proteinExistence type="predicted"/>
<sequence length="73" mass="7959">MKQDRKEIANTVLQDPSSYKVCAVCGAIVDREVGTCPDCYAYRFICDPAVVSDKAIDLAALPRTAIGHLDLED</sequence>
<name>A0A9D1VDB0_9BACT</name>
<reference evidence="1" key="2">
    <citation type="submission" date="2021-04" db="EMBL/GenBank/DDBJ databases">
        <authorList>
            <person name="Gilroy R."/>
        </authorList>
    </citation>
    <scope>NUCLEOTIDE SEQUENCE</scope>
    <source>
        <strain evidence="1">14975</strain>
    </source>
</reference>
<evidence type="ECO:0000313" key="2">
    <source>
        <dbReference type="Proteomes" id="UP000823964"/>
    </source>
</evidence>
<organism evidence="1 2">
    <name type="scientific">Candidatus Akkermansia intestinigallinarum</name>
    <dbReference type="NCBI Taxonomy" id="2838431"/>
    <lineage>
        <taxon>Bacteria</taxon>
        <taxon>Pseudomonadati</taxon>
        <taxon>Verrucomicrobiota</taxon>
        <taxon>Verrucomicrobiia</taxon>
        <taxon>Verrucomicrobiales</taxon>
        <taxon>Akkermansiaceae</taxon>
        <taxon>Akkermansia</taxon>
    </lineage>
</organism>
<dbReference type="AlphaFoldDB" id="A0A9D1VDB0"/>
<evidence type="ECO:0000313" key="1">
    <source>
        <dbReference type="EMBL" id="HIX20684.1"/>
    </source>
</evidence>